<reference evidence="1" key="1">
    <citation type="submission" date="2014-11" db="EMBL/GenBank/DDBJ databases">
        <authorList>
            <person name="Amaro Gonzalez C."/>
        </authorList>
    </citation>
    <scope>NUCLEOTIDE SEQUENCE</scope>
</reference>
<sequence length="27" mass="3226">MMLDFFLSPVPFSFSFQLKAVNRMMLQ</sequence>
<proteinExistence type="predicted"/>
<dbReference type="EMBL" id="GBXM01108837">
    <property type="protein sequence ID" value="JAG99739.1"/>
    <property type="molecule type" value="Transcribed_RNA"/>
</dbReference>
<protein>
    <submittedName>
        <fullName evidence="1">Uncharacterized protein</fullName>
    </submittedName>
</protein>
<dbReference type="AlphaFoldDB" id="A0A0E9P6V4"/>
<evidence type="ECO:0000313" key="1">
    <source>
        <dbReference type="EMBL" id="JAG99739.1"/>
    </source>
</evidence>
<organism evidence="1">
    <name type="scientific">Anguilla anguilla</name>
    <name type="common">European freshwater eel</name>
    <name type="synonym">Muraena anguilla</name>
    <dbReference type="NCBI Taxonomy" id="7936"/>
    <lineage>
        <taxon>Eukaryota</taxon>
        <taxon>Metazoa</taxon>
        <taxon>Chordata</taxon>
        <taxon>Craniata</taxon>
        <taxon>Vertebrata</taxon>
        <taxon>Euteleostomi</taxon>
        <taxon>Actinopterygii</taxon>
        <taxon>Neopterygii</taxon>
        <taxon>Teleostei</taxon>
        <taxon>Anguilliformes</taxon>
        <taxon>Anguillidae</taxon>
        <taxon>Anguilla</taxon>
    </lineage>
</organism>
<reference evidence="1" key="2">
    <citation type="journal article" date="2015" name="Fish Shellfish Immunol.">
        <title>Early steps in the European eel (Anguilla anguilla)-Vibrio vulnificus interaction in the gills: Role of the RtxA13 toxin.</title>
        <authorList>
            <person name="Callol A."/>
            <person name="Pajuelo D."/>
            <person name="Ebbesson L."/>
            <person name="Teles M."/>
            <person name="MacKenzie S."/>
            <person name="Amaro C."/>
        </authorList>
    </citation>
    <scope>NUCLEOTIDE SEQUENCE</scope>
</reference>
<name>A0A0E9P6V4_ANGAN</name>
<accession>A0A0E9P6V4</accession>